<dbReference type="EMBL" id="JEMT01010108">
    <property type="protein sequence ID" value="EXX77779.1"/>
    <property type="molecule type" value="Genomic_DNA"/>
</dbReference>
<evidence type="ECO:0000313" key="5">
    <source>
        <dbReference type="EMBL" id="EXX77779.1"/>
    </source>
</evidence>
<dbReference type="PRINTS" id="PR00109">
    <property type="entry name" value="TYRKINASE"/>
</dbReference>
<comment type="similarity">
    <text evidence="1">Belongs to the protein kinase superfamily. TKL Ser/Thr protein kinase family. ROCO subfamily.</text>
</comment>
<dbReference type="GO" id="GO:0005525">
    <property type="term" value="F:GTP binding"/>
    <property type="evidence" value="ECO:0007669"/>
    <property type="project" value="InterPro"/>
</dbReference>
<name>A0A015LDI9_RHIIW</name>
<evidence type="ECO:0000313" key="6">
    <source>
        <dbReference type="Proteomes" id="UP000022910"/>
    </source>
</evidence>
<evidence type="ECO:0000256" key="2">
    <source>
        <dbReference type="ARBA" id="ARBA00022741"/>
    </source>
</evidence>
<dbReference type="HOGENOM" id="CLU_378178_0_0_1"/>
<dbReference type="InterPro" id="IPR001245">
    <property type="entry name" value="Ser-Thr/Tyr_kinase_cat_dom"/>
</dbReference>
<feature type="compositionally biased region" description="Polar residues" evidence="3">
    <location>
        <begin position="313"/>
        <end position="337"/>
    </location>
</feature>
<accession>A0A015LDI9</accession>
<dbReference type="PROSITE" id="PS50011">
    <property type="entry name" value="PROTEIN_KINASE_DOM"/>
    <property type="match status" value="1"/>
</dbReference>
<feature type="region of interest" description="Disordered" evidence="3">
    <location>
        <begin position="292"/>
        <end position="347"/>
    </location>
</feature>
<dbReference type="InterPro" id="IPR006703">
    <property type="entry name" value="G_AIG1"/>
</dbReference>
<evidence type="ECO:0000259" key="4">
    <source>
        <dbReference type="PROSITE" id="PS50011"/>
    </source>
</evidence>
<dbReference type="PANTHER" id="PTHR44329">
    <property type="entry name" value="SERINE/THREONINE-PROTEIN KINASE TNNI3K-RELATED"/>
    <property type="match status" value="1"/>
</dbReference>
<organism evidence="5 6">
    <name type="scientific">Rhizophagus irregularis (strain DAOM 197198w)</name>
    <name type="common">Glomus intraradices</name>
    <dbReference type="NCBI Taxonomy" id="1432141"/>
    <lineage>
        <taxon>Eukaryota</taxon>
        <taxon>Fungi</taxon>
        <taxon>Fungi incertae sedis</taxon>
        <taxon>Mucoromycota</taxon>
        <taxon>Glomeromycotina</taxon>
        <taxon>Glomeromycetes</taxon>
        <taxon>Glomerales</taxon>
        <taxon>Glomeraceae</taxon>
        <taxon>Rhizophagus</taxon>
    </lineage>
</organism>
<dbReference type="AlphaFoldDB" id="A0A015LDI9"/>
<dbReference type="InterPro" id="IPR000719">
    <property type="entry name" value="Prot_kinase_dom"/>
</dbReference>
<dbReference type="GO" id="GO:0004674">
    <property type="term" value="F:protein serine/threonine kinase activity"/>
    <property type="evidence" value="ECO:0007669"/>
    <property type="project" value="TreeGrafter"/>
</dbReference>
<dbReference type="Pfam" id="PF04548">
    <property type="entry name" value="AIG1"/>
    <property type="match status" value="1"/>
</dbReference>
<comment type="caution">
    <text evidence="5">The sequence shown here is derived from an EMBL/GenBank/DDBJ whole genome shotgun (WGS) entry which is preliminary data.</text>
</comment>
<dbReference type="STRING" id="1432141.A0A015LDI9"/>
<dbReference type="InterPro" id="IPR051681">
    <property type="entry name" value="Ser/Thr_Kinases-Pseudokinases"/>
</dbReference>
<evidence type="ECO:0000256" key="1">
    <source>
        <dbReference type="ARBA" id="ARBA00008171"/>
    </source>
</evidence>
<proteinExistence type="inferred from homology"/>
<dbReference type="OrthoDB" id="2380053at2759"/>
<dbReference type="Pfam" id="PF07714">
    <property type="entry name" value="PK_Tyr_Ser-Thr"/>
    <property type="match status" value="1"/>
</dbReference>
<dbReference type="GO" id="GO:0005524">
    <property type="term" value="F:ATP binding"/>
    <property type="evidence" value="ECO:0007669"/>
    <property type="project" value="InterPro"/>
</dbReference>
<gene>
    <name evidence="5" type="ORF">RirG_020760</name>
</gene>
<dbReference type="Proteomes" id="UP000022910">
    <property type="component" value="Unassembled WGS sequence"/>
</dbReference>
<keyword evidence="2" id="KW-0547">Nucleotide-binding</keyword>
<reference evidence="5 6" key="1">
    <citation type="submission" date="2014-02" db="EMBL/GenBank/DDBJ databases">
        <title>Single nucleus genome sequencing reveals high similarity among nuclei of an endomycorrhizal fungus.</title>
        <authorList>
            <person name="Lin K."/>
            <person name="Geurts R."/>
            <person name="Zhang Z."/>
            <person name="Limpens E."/>
            <person name="Saunders D.G."/>
            <person name="Mu D."/>
            <person name="Pang E."/>
            <person name="Cao H."/>
            <person name="Cha H."/>
            <person name="Lin T."/>
            <person name="Zhou Q."/>
            <person name="Shang Y."/>
            <person name="Li Y."/>
            <person name="Ivanov S."/>
            <person name="Sharma T."/>
            <person name="Velzen R.V."/>
            <person name="Ruijter N.D."/>
            <person name="Aanen D.K."/>
            <person name="Win J."/>
            <person name="Kamoun S."/>
            <person name="Bisseling T."/>
            <person name="Huang S."/>
        </authorList>
    </citation>
    <scope>NUCLEOTIDE SEQUENCE [LARGE SCALE GENOMIC DNA]</scope>
    <source>
        <strain evidence="6">DAOM197198w</strain>
    </source>
</reference>
<dbReference type="SUPFAM" id="SSF52540">
    <property type="entry name" value="P-loop containing nucleoside triphosphate hydrolases"/>
    <property type="match status" value="2"/>
</dbReference>
<feature type="domain" description="Protein kinase" evidence="4">
    <location>
        <begin position="25"/>
        <end position="295"/>
    </location>
</feature>
<sequence length="872" mass="100690">MTSIKEWIEKKIKNEYIRYFEYDKFSQITEIDRGGFGKVNKANLANAGLVALKIFFNNNSNIEEDELNEVNKRFIKELSLLREVDYHQNINRILGITKDSEYYILVLEYANEGNLRDYLKKNFTSLKWNNKSQMALDITSGLKFLHSKEIIHRDLHSKNILVNNGKLLIADFGLSKKLADITSNSMGNNCGVIEYIEPQCFKSIKYKKDKKSDIYSLGVLLWEISSGRPPFSGCERSLLKDHIKDGNREEPTEGTPLKYQRLYQKCWDGEPKSRPDIEEVYEILKTSFDLQSPYLNMPNEDKSSKTDDDDLTIPSNYQNLNSRITSSDTTKLNSKLNENGEPKSKLDMEKVNENLSQLKTGSFDQQSSHLNIPNNDNRSNSQYLNSRNNTRFNNQLDEKKKKGNPRNLLIIGHAGSGKSTLSNVLSNTVESKCSKNFRKQIFEWEGIKYHVVDDIGMALTNKEVMYKKMPEVNYLIPEGVSQILFVIDGKFTAEEESTFNLLEDSIFGNDIAEYITIVRTKFSNFKNERECKKDKDDLYNENETVAKLCKSIVHIDNPPINIFVHDEDDRETIIVNERRREKSRTILLDHLNKVISEKYYDKIFLGNVAGPIGDTLNFKNYNDQTINLAQMNRSVRMKSKKLNRSLNLENPKFSFNIPKVGIRNLLIVGRINSGKSTLAEVLGDSHYYSGKIEKKYNVIDVDVTKPIKNIIKLSEKIKEICHILFVIDGKITADEVEAIFGNDIHEHITIVRTKFSNFKNEDKCKKDKEDLCKQNEAVAKIRQNIVYVDNPPININVKDKDDEATIKLSKKRRDWSRTKLLDHLNKVFQEKGDELCNEIAIESITEELKRNLKPEIPEEIGRDNYILKFLTS</sequence>
<feature type="compositionally biased region" description="Polar residues" evidence="3">
    <location>
        <begin position="360"/>
        <end position="395"/>
    </location>
</feature>
<dbReference type="InterPro" id="IPR027417">
    <property type="entry name" value="P-loop_NTPase"/>
</dbReference>
<dbReference type="Gene3D" id="3.40.50.300">
    <property type="entry name" value="P-loop containing nucleotide triphosphate hydrolases"/>
    <property type="match status" value="2"/>
</dbReference>
<evidence type="ECO:0000256" key="3">
    <source>
        <dbReference type="SAM" id="MobiDB-lite"/>
    </source>
</evidence>
<protein>
    <submittedName>
        <fullName evidence="5">Kin2p</fullName>
    </submittedName>
</protein>
<feature type="region of interest" description="Disordered" evidence="3">
    <location>
        <begin position="360"/>
        <end position="403"/>
    </location>
</feature>
<keyword evidence="6" id="KW-1185">Reference proteome</keyword>
<dbReference type="InterPro" id="IPR011009">
    <property type="entry name" value="Kinase-like_dom_sf"/>
</dbReference>
<dbReference type="Gene3D" id="1.10.510.10">
    <property type="entry name" value="Transferase(Phosphotransferase) domain 1"/>
    <property type="match status" value="1"/>
</dbReference>
<dbReference type="SUPFAM" id="SSF56112">
    <property type="entry name" value="Protein kinase-like (PK-like)"/>
    <property type="match status" value="1"/>
</dbReference>
<feature type="compositionally biased region" description="Basic and acidic residues" evidence="3">
    <location>
        <begin position="338"/>
        <end position="347"/>
    </location>
</feature>